<dbReference type="EMBL" id="FQUK01000001">
    <property type="protein sequence ID" value="SHE27465.1"/>
    <property type="molecule type" value="Genomic_DNA"/>
</dbReference>
<dbReference type="Gene3D" id="1.10.8.60">
    <property type="match status" value="1"/>
</dbReference>
<dbReference type="InterPro" id="IPR017788">
    <property type="entry name" value="Hda"/>
</dbReference>
<dbReference type="RefSeq" id="WP_072754634.1">
    <property type="nucleotide sequence ID" value="NZ_FQUK01000001.1"/>
</dbReference>
<gene>
    <name evidence="2" type="ORF">SAMN02745204_00056</name>
</gene>
<dbReference type="Gene3D" id="3.40.50.300">
    <property type="entry name" value="P-loop containing nucleotide triphosphate hydrolases"/>
    <property type="match status" value="1"/>
</dbReference>
<keyword evidence="3" id="KW-1185">Reference proteome</keyword>
<evidence type="ECO:0000259" key="1">
    <source>
        <dbReference type="Pfam" id="PF22688"/>
    </source>
</evidence>
<dbReference type="Pfam" id="PF22688">
    <property type="entry name" value="Hda_lid"/>
    <property type="match status" value="1"/>
</dbReference>
<dbReference type="NCBIfam" id="TIGR03420">
    <property type="entry name" value="DnaA_homol_Hda"/>
    <property type="match status" value="1"/>
</dbReference>
<dbReference type="InterPro" id="IPR027417">
    <property type="entry name" value="P-loop_NTPase"/>
</dbReference>
<reference evidence="3" key="1">
    <citation type="submission" date="2016-11" db="EMBL/GenBank/DDBJ databases">
        <authorList>
            <person name="Varghese N."/>
            <person name="Submissions S."/>
        </authorList>
    </citation>
    <scope>NUCLEOTIDE SEQUENCE [LARGE SCALE GENOMIC DNA]</scope>
    <source>
        <strain evidence="3">DSM 14834</strain>
    </source>
</reference>
<dbReference type="OrthoDB" id="9784878at2"/>
<dbReference type="PANTHER" id="PTHR30050">
    <property type="entry name" value="CHROMOSOMAL REPLICATION INITIATOR PROTEIN DNAA"/>
    <property type="match status" value="1"/>
</dbReference>
<dbReference type="InterPro" id="IPR055199">
    <property type="entry name" value="Hda_lid"/>
</dbReference>
<dbReference type="GO" id="GO:0006270">
    <property type="term" value="P:DNA replication initiation"/>
    <property type="evidence" value="ECO:0007669"/>
    <property type="project" value="TreeGrafter"/>
</dbReference>
<dbReference type="SUPFAM" id="SSF52540">
    <property type="entry name" value="P-loop containing nucleoside triphosphate hydrolases"/>
    <property type="match status" value="1"/>
</dbReference>
<sequence>MEPWVAQLPLALRAPPDQTLDGYVQPPPGLCPQLQALAAGESGSVYLHGGKATGKSHLLLATCMQAQAQGRRVAYLSLRGLRGRLRDASGGLDGAALVALDDIEVIAGERSDEVALFDLHNRLRDAGCSLLYAAADAPDALGLSLPDLRSRLAHCMRWTLPVLDDDGRAELLRRRAAARGLDLEAAALDWLLRRVNRDLGSLTALFDRLDRASLAAQRRLTVPFLRQVLGGQGGDRADV</sequence>
<dbReference type="STRING" id="213588.SAMN02745204_00056"/>
<protein>
    <submittedName>
        <fullName evidence="2">Regulatory inactivation of DnaA Hda protein</fullName>
    </submittedName>
</protein>
<organism evidence="2 3">
    <name type="scientific">Thermomonas hydrothermalis</name>
    <dbReference type="NCBI Taxonomy" id="213588"/>
    <lineage>
        <taxon>Bacteria</taxon>
        <taxon>Pseudomonadati</taxon>
        <taxon>Pseudomonadota</taxon>
        <taxon>Gammaproteobacteria</taxon>
        <taxon>Lysobacterales</taxon>
        <taxon>Lysobacteraceae</taxon>
        <taxon>Thermomonas</taxon>
    </lineage>
</organism>
<proteinExistence type="predicted"/>
<dbReference type="PANTHER" id="PTHR30050:SF5">
    <property type="entry name" value="DNAA REGULATORY INACTIVATOR HDA"/>
    <property type="match status" value="1"/>
</dbReference>
<evidence type="ECO:0000313" key="2">
    <source>
        <dbReference type="EMBL" id="SHE27465.1"/>
    </source>
</evidence>
<evidence type="ECO:0000313" key="3">
    <source>
        <dbReference type="Proteomes" id="UP000242857"/>
    </source>
</evidence>
<feature type="domain" description="Hda lid" evidence="1">
    <location>
        <begin position="165"/>
        <end position="229"/>
    </location>
</feature>
<dbReference type="GO" id="GO:0032297">
    <property type="term" value="P:negative regulation of DNA-templated DNA replication initiation"/>
    <property type="evidence" value="ECO:0007669"/>
    <property type="project" value="InterPro"/>
</dbReference>
<dbReference type="AlphaFoldDB" id="A0A1M4S5I3"/>
<accession>A0A1M4S5I3</accession>
<dbReference type="Proteomes" id="UP000242857">
    <property type="component" value="Unassembled WGS sequence"/>
</dbReference>
<name>A0A1M4S5I3_9GAMM</name>